<dbReference type="PANTHER" id="PTHR11481:SF118">
    <property type="entry name" value="FC RECEPTOR-LIKE PROTEIN 6"/>
    <property type="match status" value="1"/>
</dbReference>
<keyword evidence="4" id="KW-0393">Immunoglobulin domain</keyword>
<dbReference type="EMBL" id="CM004480">
    <property type="protein sequence ID" value="OCT69379.1"/>
    <property type="molecule type" value="Genomic_DNA"/>
</dbReference>
<dbReference type="InterPro" id="IPR003598">
    <property type="entry name" value="Ig_sub2"/>
</dbReference>
<evidence type="ECO:0000256" key="5">
    <source>
        <dbReference type="SAM" id="Phobius"/>
    </source>
</evidence>
<keyword evidence="1" id="KW-0732">Signal</keyword>
<dbReference type="Proteomes" id="UP000694892">
    <property type="component" value="Chromosome 8L"/>
</dbReference>
<dbReference type="SUPFAM" id="SSF48726">
    <property type="entry name" value="Immunoglobulin"/>
    <property type="match status" value="5"/>
</dbReference>
<keyword evidence="5" id="KW-1133">Transmembrane helix</keyword>
<dbReference type="InterPro" id="IPR007110">
    <property type="entry name" value="Ig-like_dom"/>
</dbReference>
<dbReference type="GO" id="GO:0009897">
    <property type="term" value="C:external side of plasma membrane"/>
    <property type="evidence" value="ECO:0007669"/>
    <property type="project" value="TreeGrafter"/>
</dbReference>
<feature type="domain" description="Ig-like" evidence="6">
    <location>
        <begin position="367"/>
        <end position="444"/>
    </location>
</feature>
<evidence type="ECO:0000256" key="1">
    <source>
        <dbReference type="ARBA" id="ARBA00022729"/>
    </source>
</evidence>
<keyword evidence="2" id="KW-0677">Repeat</keyword>
<accession>A0A974H954</accession>
<gene>
    <name evidence="7" type="ORF">XELAEV_18040694mg</name>
</gene>
<evidence type="ECO:0000313" key="7">
    <source>
        <dbReference type="EMBL" id="OCT69379.1"/>
    </source>
</evidence>
<evidence type="ECO:0000256" key="4">
    <source>
        <dbReference type="ARBA" id="ARBA00023319"/>
    </source>
</evidence>
<name>A0A974H954_XENLA</name>
<dbReference type="Pfam" id="PF13895">
    <property type="entry name" value="Ig_2"/>
    <property type="match status" value="4"/>
</dbReference>
<dbReference type="InterPro" id="IPR013783">
    <property type="entry name" value="Ig-like_fold"/>
</dbReference>
<organism evidence="7 8">
    <name type="scientific">Xenopus laevis</name>
    <name type="common">African clawed frog</name>
    <dbReference type="NCBI Taxonomy" id="8355"/>
    <lineage>
        <taxon>Eukaryota</taxon>
        <taxon>Metazoa</taxon>
        <taxon>Chordata</taxon>
        <taxon>Craniata</taxon>
        <taxon>Vertebrata</taxon>
        <taxon>Euteleostomi</taxon>
        <taxon>Amphibia</taxon>
        <taxon>Batrachia</taxon>
        <taxon>Anura</taxon>
        <taxon>Pipoidea</taxon>
        <taxon>Pipidae</taxon>
        <taxon>Xenopodinae</taxon>
        <taxon>Xenopus</taxon>
        <taxon>Xenopus</taxon>
    </lineage>
</organism>
<dbReference type="GO" id="GO:0006955">
    <property type="term" value="P:immune response"/>
    <property type="evidence" value="ECO:0007669"/>
    <property type="project" value="TreeGrafter"/>
</dbReference>
<dbReference type="PANTHER" id="PTHR11481">
    <property type="entry name" value="IMMUNOGLOBULIN FC RECEPTOR"/>
    <property type="match status" value="1"/>
</dbReference>
<dbReference type="SMART" id="SM00409">
    <property type="entry name" value="IG"/>
    <property type="match status" value="5"/>
</dbReference>
<evidence type="ECO:0000256" key="3">
    <source>
        <dbReference type="ARBA" id="ARBA00023157"/>
    </source>
</evidence>
<proteinExistence type="predicted"/>
<sequence length="530" mass="59760">MTVLGMMILTRSEIKPIIHLYPNWASIFQFESVTLTCNVTSGAERNLNYYWYKNNKLITKKKTLEIISAKLKDSGSYQCRTNKSDKSDSVRLNVSKGELILQVPPRINEGDNLLLKCHSRLEINAKNTVFYKGNMPIQHLGDDSVLHVEKVDRNASGSYRCTKRIGHQMDLISNEEFISVTEDSLTPLISLSPQWATILTDDFVILTCNEASAAEGTWTYSWYKDGDWISGDEQSLEMKNAEVRDSGNYQCQIGASQRSDPVGLDVRNDFVILQAPSSVYEGDSLSLNCYSLPGYNGRNTVFYKDNNVFKTQPSDSYLHIGRVNVNTSGTYRCEKEVNYYHYFYHSYGFYTHSAKVIISVSELFPVPQIKVSSDQVTKGDHMTITCDTKLSPHRETTELQFVFYRNGHNVQGFSLSNQYGVPSAQLEDSGNYTCEVQTSSRSIKKKSGVVVIQIQGKHWMQLVLGLTGMFLGTTVTAAVIVMLKFRHKVSLFPNNNPQQQNTGAVPNLPSGEDSVYTYIDFSLARKGKLY</sequence>
<feature type="transmembrane region" description="Helical" evidence="5">
    <location>
        <begin position="459"/>
        <end position="483"/>
    </location>
</feature>
<reference evidence="8" key="1">
    <citation type="journal article" date="2016" name="Nature">
        <title>Genome evolution in the allotetraploid frog Xenopus laevis.</title>
        <authorList>
            <person name="Session A.M."/>
            <person name="Uno Y."/>
            <person name="Kwon T."/>
            <person name="Chapman J.A."/>
            <person name="Toyoda A."/>
            <person name="Takahashi S."/>
            <person name="Fukui A."/>
            <person name="Hikosaka A."/>
            <person name="Suzuki A."/>
            <person name="Kondo M."/>
            <person name="van Heeringen S.J."/>
            <person name="Quigley I."/>
            <person name="Heinz S."/>
            <person name="Ogino H."/>
            <person name="Ochi H."/>
            <person name="Hellsten U."/>
            <person name="Lyons J.B."/>
            <person name="Simakov O."/>
            <person name="Putnam N."/>
            <person name="Stites J."/>
            <person name="Kuroki Y."/>
            <person name="Tanaka T."/>
            <person name="Michiue T."/>
            <person name="Watanabe M."/>
            <person name="Bogdanovic O."/>
            <person name="Lister R."/>
            <person name="Georgiou G."/>
            <person name="Paranjpe S.S."/>
            <person name="van Kruijsbergen I."/>
            <person name="Shu S."/>
            <person name="Carlson J."/>
            <person name="Kinoshita T."/>
            <person name="Ohta Y."/>
            <person name="Mawaribuchi S."/>
            <person name="Jenkins J."/>
            <person name="Grimwood J."/>
            <person name="Schmutz J."/>
            <person name="Mitros T."/>
            <person name="Mozaffari S.V."/>
            <person name="Suzuki Y."/>
            <person name="Haramoto Y."/>
            <person name="Yamamoto T.S."/>
            <person name="Takagi C."/>
            <person name="Heald R."/>
            <person name="Miller K."/>
            <person name="Haudenschild C."/>
            <person name="Kitzman J."/>
            <person name="Nakayama T."/>
            <person name="Izutsu Y."/>
            <person name="Robert J."/>
            <person name="Fortriede J."/>
            <person name="Burns K."/>
            <person name="Lotay V."/>
            <person name="Karimi K."/>
            <person name="Yasuoka Y."/>
            <person name="Dichmann D.S."/>
            <person name="Flajnik M.F."/>
            <person name="Houston D.W."/>
            <person name="Shendure J."/>
            <person name="DuPasquier L."/>
            <person name="Vize P.D."/>
            <person name="Zorn A.M."/>
            <person name="Ito M."/>
            <person name="Marcotte E.M."/>
            <person name="Wallingford J.B."/>
            <person name="Ito Y."/>
            <person name="Asashima M."/>
            <person name="Ueno N."/>
            <person name="Matsuda Y."/>
            <person name="Veenstra G.J."/>
            <person name="Fujiyama A."/>
            <person name="Harland R.M."/>
            <person name="Taira M."/>
            <person name="Rokhsar D.S."/>
        </authorList>
    </citation>
    <scope>NUCLEOTIDE SEQUENCE [LARGE SCALE GENOMIC DNA]</scope>
    <source>
        <strain evidence="8">J</strain>
    </source>
</reference>
<evidence type="ECO:0000259" key="6">
    <source>
        <dbReference type="PROSITE" id="PS50835"/>
    </source>
</evidence>
<feature type="domain" description="Ig-like" evidence="6">
    <location>
        <begin position="187"/>
        <end position="263"/>
    </location>
</feature>
<dbReference type="Gene3D" id="2.60.40.10">
    <property type="entry name" value="Immunoglobulins"/>
    <property type="match status" value="5"/>
</dbReference>
<dbReference type="OMA" id="LNCYSLP"/>
<dbReference type="FunFam" id="2.60.40.10:FF:000651">
    <property type="entry name" value="Fc receptor like 1"/>
    <property type="match status" value="1"/>
</dbReference>
<dbReference type="SMART" id="SM00408">
    <property type="entry name" value="IGc2"/>
    <property type="match status" value="5"/>
</dbReference>
<dbReference type="Pfam" id="PF13927">
    <property type="entry name" value="Ig_3"/>
    <property type="match status" value="1"/>
</dbReference>
<dbReference type="InterPro" id="IPR003599">
    <property type="entry name" value="Ig_sub"/>
</dbReference>
<keyword evidence="5" id="KW-0472">Membrane</keyword>
<dbReference type="GO" id="GO:0007166">
    <property type="term" value="P:cell surface receptor signaling pathway"/>
    <property type="evidence" value="ECO:0007669"/>
    <property type="project" value="TreeGrafter"/>
</dbReference>
<dbReference type="PROSITE" id="PS50835">
    <property type="entry name" value="IG_LIKE"/>
    <property type="match status" value="3"/>
</dbReference>
<keyword evidence="3" id="KW-1015">Disulfide bond</keyword>
<evidence type="ECO:0000313" key="8">
    <source>
        <dbReference type="Proteomes" id="UP000694892"/>
    </source>
</evidence>
<feature type="domain" description="Ig-like" evidence="6">
    <location>
        <begin position="16"/>
        <end position="95"/>
    </location>
</feature>
<dbReference type="AlphaFoldDB" id="A0A974H954"/>
<keyword evidence="5" id="KW-0812">Transmembrane</keyword>
<dbReference type="InterPro" id="IPR036179">
    <property type="entry name" value="Ig-like_dom_sf"/>
</dbReference>
<evidence type="ECO:0000256" key="2">
    <source>
        <dbReference type="ARBA" id="ARBA00022737"/>
    </source>
</evidence>
<dbReference type="InterPro" id="IPR050488">
    <property type="entry name" value="Ig_Fc_receptor"/>
</dbReference>
<protein>
    <recommendedName>
        <fullName evidence="6">Ig-like domain-containing protein</fullName>
    </recommendedName>
</protein>
<dbReference type="GO" id="GO:0004888">
    <property type="term" value="F:transmembrane signaling receptor activity"/>
    <property type="evidence" value="ECO:0007669"/>
    <property type="project" value="TreeGrafter"/>
</dbReference>